<dbReference type="InterPro" id="IPR050922">
    <property type="entry name" value="LytR/CpsA/Psr_CW_biosynth"/>
</dbReference>
<accession>A0A0R2MS01</accession>
<evidence type="ECO:0000256" key="1">
    <source>
        <dbReference type="ARBA" id="ARBA00006068"/>
    </source>
</evidence>
<dbReference type="PANTHER" id="PTHR33392">
    <property type="entry name" value="POLYISOPRENYL-TEICHOIC ACID--PEPTIDOGLYCAN TEICHOIC ACID TRANSFERASE TAGU"/>
    <property type="match status" value="1"/>
</dbReference>
<dbReference type="PATRIC" id="fig|1293598.4.peg.1201"/>
<evidence type="ECO:0000313" key="3">
    <source>
        <dbReference type="EMBL" id="KRO16357.1"/>
    </source>
</evidence>
<dbReference type="Proteomes" id="UP000050969">
    <property type="component" value="Unassembled WGS sequence"/>
</dbReference>
<reference evidence="3 4" key="1">
    <citation type="journal article" date="2015" name="Genome Announc.">
        <title>Expanding the biotechnology potential of lactobacilli through comparative genomics of 213 strains and associated genera.</title>
        <authorList>
            <person name="Sun Z."/>
            <person name="Harris H.M."/>
            <person name="McCann A."/>
            <person name="Guo C."/>
            <person name="Argimon S."/>
            <person name="Zhang W."/>
            <person name="Yang X."/>
            <person name="Jeffery I.B."/>
            <person name="Cooney J.C."/>
            <person name="Kagawa T.F."/>
            <person name="Liu W."/>
            <person name="Song Y."/>
            <person name="Salvetti E."/>
            <person name="Wrobel A."/>
            <person name="Rasinkangas P."/>
            <person name="Parkhill J."/>
            <person name="Rea M.C."/>
            <person name="O'Sullivan O."/>
            <person name="Ritari J."/>
            <person name="Douillard F.P."/>
            <person name="Paul Ross R."/>
            <person name="Yang R."/>
            <person name="Briner A.E."/>
            <person name="Felis G.E."/>
            <person name="de Vos W.M."/>
            <person name="Barrangou R."/>
            <person name="Klaenhammer T.R."/>
            <person name="Caufield P.W."/>
            <person name="Cui Y."/>
            <person name="Zhang H."/>
            <person name="O'Toole P.W."/>
        </authorList>
    </citation>
    <scope>NUCLEOTIDE SEQUENCE [LARGE SCALE GENOMIC DNA]</scope>
    <source>
        <strain evidence="3 4">DSM 24301</strain>
    </source>
</reference>
<proteinExistence type="inferred from homology"/>
<keyword evidence="4" id="KW-1185">Reference proteome</keyword>
<protein>
    <submittedName>
        <fullName evidence="3">Transcriptional regulator</fullName>
    </submittedName>
</protein>
<comment type="similarity">
    <text evidence="1">Belongs to the LytR/CpsA/Psr (LCP) family.</text>
</comment>
<sequence>MALEPRSKRRAPRPPHRILKFFLLILTGALFFAGTYGYHVYSQLKNAVDKTYEPLDGHTLHSDITGDDPISFLLLGTDTGAFGRKDRGNSDTMIVVTISPDKKRTTMTSIPRDTMAQIYDENGKATGIQKINAAYNIGNSKAAVKTVEKLLNIPIDYYVTINMAGLEKIVNAVGGVDVNVPFSWTDSNTGGQHFKKGPAHLNGSRALAYARMRYEDPEGDYGRQKRQQEVIESIVKSALSVKTLGNYQEVFDSMSNSLRMNLTFDDVLTIAEKYNADAKTIKSSQLKGVGAYIGDGAYEIPSTEALQKASDKIRTEMGLEKETLDNVNTQQNAKNINFDWESGNNPTYTIFDDEGAEN</sequence>
<dbReference type="EMBL" id="JQCE01000038">
    <property type="protein sequence ID" value="KRO16357.1"/>
    <property type="molecule type" value="Genomic_DNA"/>
</dbReference>
<dbReference type="STRING" id="1293598.IV56_GL001138"/>
<dbReference type="NCBIfam" id="TIGR00350">
    <property type="entry name" value="lytR_cpsA_psr"/>
    <property type="match status" value="1"/>
</dbReference>
<comment type="caution">
    <text evidence="3">The sequence shown here is derived from an EMBL/GenBank/DDBJ whole genome shotgun (WGS) entry which is preliminary data.</text>
</comment>
<dbReference type="RefSeq" id="WP_054778011.1">
    <property type="nucleotide sequence ID" value="NZ_BBBX01000026.1"/>
</dbReference>
<name>A0A0R2MS01_9LACO</name>
<dbReference type="PANTHER" id="PTHR33392:SF6">
    <property type="entry name" value="POLYISOPRENYL-TEICHOIC ACID--PEPTIDOGLYCAN TEICHOIC ACID TRANSFERASE TAGU"/>
    <property type="match status" value="1"/>
</dbReference>
<gene>
    <name evidence="3" type="ORF">IV56_GL001138</name>
</gene>
<dbReference type="OrthoDB" id="27330at2"/>
<dbReference type="Gene3D" id="3.40.630.190">
    <property type="entry name" value="LCP protein"/>
    <property type="match status" value="1"/>
</dbReference>
<feature type="domain" description="Cell envelope-related transcriptional attenuator" evidence="2">
    <location>
        <begin position="89"/>
        <end position="238"/>
    </location>
</feature>
<evidence type="ECO:0000259" key="2">
    <source>
        <dbReference type="Pfam" id="PF03816"/>
    </source>
</evidence>
<dbReference type="AlphaFoldDB" id="A0A0R2MS01"/>
<dbReference type="InterPro" id="IPR004474">
    <property type="entry name" value="LytR_CpsA_psr"/>
</dbReference>
<dbReference type="Pfam" id="PF03816">
    <property type="entry name" value="LytR_cpsA_psr"/>
    <property type="match status" value="1"/>
</dbReference>
<organism evidence="3 4">
    <name type="scientific">Lacticaseibacillus saniviri JCM 17471 = DSM 24301</name>
    <dbReference type="NCBI Taxonomy" id="1293598"/>
    <lineage>
        <taxon>Bacteria</taxon>
        <taxon>Bacillati</taxon>
        <taxon>Bacillota</taxon>
        <taxon>Bacilli</taxon>
        <taxon>Lactobacillales</taxon>
        <taxon>Lactobacillaceae</taxon>
        <taxon>Lacticaseibacillus</taxon>
    </lineage>
</organism>
<evidence type="ECO:0000313" key="4">
    <source>
        <dbReference type="Proteomes" id="UP000050969"/>
    </source>
</evidence>